<comment type="caution">
    <text evidence="2">The sequence shown here is derived from an EMBL/GenBank/DDBJ whole genome shotgun (WGS) entry which is preliminary data.</text>
</comment>
<dbReference type="STRING" id="4615.A0A199UUF0"/>
<proteinExistence type="predicted"/>
<feature type="region of interest" description="Disordered" evidence="1">
    <location>
        <begin position="142"/>
        <end position="161"/>
    </location>
</feature>
<evidence type="ECO:0000313" key="3">
    <source>
        <dbReference type="Proteomes" id="UP000092600"/>
    </source>
</evidence>
<reference evidence="2 3" key="1">
    <citation type="journal article" date="2016" name="DNA Res.">
        <title>The draft genome of MD-2 pineapple using hybrid error correction of long reads.</title>
        <authorList>
            <person name="Redwan R.M."/>
            <person name="Saidin A."/>
            <person name="Kumar S.V."/>
        </authorList>
    </citation>
    <scope>NUCLEOTIDE SEQUENCE [LARGE SCALE GENOMIC DNA]</scope>
    <source>
        <strain evidence="3">cv. MD2</strain>
        <tissue evidence="2">Leaf</tissue>
    </source>
</reference>
<protein>
    <recommendedName>
        <fullName evidence="4">DUF538 domain-containing protein</fullName>
    </recommendedName>
</protein>
<evidence type="ECO:0000313" key="2">
    <source>
        <dbReference type="EMBL" id="OAY68261.1"/>
    </source>
</evidence>
<evidence type="ECO:0000256" key="1">
    <source>
        <dbReference type="SAM" id="MobiDB-lite"/>
    </source>
</evidence>
<gene>
    <name evidence="2" type="ORF">ACMD2_26013</name>
</gene>
<dbReference type="InterPro" id="IPR007493">
    <property type="entry name" value="DUF538"/>
</dbReference>
<dbReference type="Proteomes" id="UP000092600">
    <property type="component" value="Unassembled WGS sequence"/>
</dbReference>
<evidence type="ECO:0008006" key="4">
    <source>
        <dbReference type="Google" id="ProtNLM"/>
    </source>
</evidence>
<dbReference type="Pfam" id="PF04398">
    <property type="entry name" value="DUF538"/>
    <property type="match status" value="1"/>
</dbReference>
<accession>A0A199UUF0</accession>
<name>A0A199UUF0_ANACO</name>
<dbReference type="PANTHER" id="PTHR31676">
    <property type="entry name" value="T31J12.3 PROTEIN-RELATED"/>
    <property type="match status" value="1"/>
</dbReference>
<dbReference type="EMBL" id="LSRQ01005012">
    <property type="protein sequence ID" value="OAY68261.1"/>
    <property type="molecule type" value="Genomic_DNA"/>
</dbReference>
<dbReference type="PANTHER" id="PTHR31676:SF10">
    <property type="entry name" value="EXPRESSED PROTEIN"/>
    <property type="match status" value="1"/>
</dbReference>
<dbReference type="SUPFAM" id="SSF141562">
    <property type="entry name" value="At5g01610-like"/>
    <property type="match status" value="1"/>
</dbReference>
<dbReference type="InterPro" id="IPR036758">
    <property type="entry name" value="At5g01610-like"/>
</dbReference>
<dbReference type="Gene3D" id="2.30.240.10">
    <property type="entry name" value="At5g01610-like"/>
    <property type="match status" value="1"/>
</dbReference>
<dbReference type="AlphaFoldDB" id="A0A199UUF0"/>
<organism evidence="2 3">
    <name type="scientific">Ananas comosus</name>
    <name type="common">Pineapple</name>
    <name type="synonym">Ananas ananas</name>
    <dbReference type="NCBI Taxonomy" id="4615"/>
    <lineage>
        <taxon>Eukaryota</taxon>
        <taxon>Viridiplantae</taxon>
        <taxon>Streptophyta</taxon>
        <taxon>Embryophyta</taxon>
        <taxon>Tracheophyta</taxon>
        <taxon>Spermatophyta</taxon>
        <taxon>Magnoliopsida</taxon>
        <taxon>Liliopsida</taxon>
        <taxon>Poales</taxon>
        <taxon>Bromeliaceae</taxon>
        <taxon>Bromelioideae</taxon>
        <taxon>Ananas</taxon>
    </lineage>
</organism>
<feature type="compositionally biased region" description="Low complexity" evidence="1">
    <location>
        <begin position="151"/>
        <end position="161"/>
    </location>
</feature>
<sequence>MKITEELRAKAEVYYGDEMCQEKTKLLLKEVGLPNGLLPLKDIMECGYIEETGFVWLKQKKKVDHFFEKIGRVVSYAPEITAYAEKSKIRKVTGVKAKELLLWITINEIAVDERPTGKLVCRSTAGLFRTFPTSAFEVAEKDKERKEDQVSASSGAATGGTTTTTAAAITAAAPAPAAAALEK</sequence>